<feature type="region of interest" description="Disordered" evidence="2">
    <location>
        <begin position="217"/>
        <end position="241"/>
    </location>
</feature>
<protein>
    <submittedName>
        <fullName evidence="3">Uncharacterized protein</fullName>
    </submittedName>
</protein>
<accession>A0A4S8R823</accession>
<feature type="coiled-coil region" evidence="1">
    <location>
        <begin position="369"/>
        <end position="396"/>
    </location>
</feature>
<dbReference type="Proteomes" id="UP000308671">
    <property type="component" value="Unassembled WGS sequence"/>
</dbReference>
<feature type="region of interest" description="Disordered" evidence="2">
    <location>
        <begin position="142"/>
        <end position="182"/>
    </location>
</feature>
<keyword evidence="1" id="KW-0175">Coiled coil</keyword>
<proteinExistence type="predicted"/>
<feature type="compositionally biased region" description="Basic residues" evidence="2">
    <location>
        <begin position="102"/>
        <end position="116"/>
    </location>
</feature>
<reference evidence="3 4" key="1">
    <citation type="submission" date="2017-12" db="EMBL/GenBank/DDBJ databases">
        <title>Comparative genomics of Botrytis spp.</title>
        <authorList>
            <person name="Valero-Jimenez C.A."/>
            <person name="Tapia P."/>
            <person name="Veloso J."/>
            <person name="Silva-Moreno E."/>
            <person name="Staats M."/>
            <person name="Valdes J.H."/>
            <person name="Van Kan J.A.L."/>
        </authorList>
    </citation>
    <scope>NUCLEOTIDE SEQUENCE [LARGE SCALE GENOMIC DNA]</scope>
    <source>
        <strain evidence="3 4">MUCL435</strain>
    </source>
</reference>
<evidence type="ECO:0000256" key="1">
    <source>
        <dbReference type="SAM" id="Coils"/>
    </source>
</evidence>
<feature type="compositionally biased region" description="Basic and acidic residues" evidence="2">
    <location>
        <begin position="464"/>
        <end position="480"/>
    </location>
</feature>
<name>A0A4S8R823_9HELO</name>
<evidence type="ECO:0000256" key="2">
    <source>
        <dbReference type="SAM" id="MobiDB-lite"/>
    </source>
</evidence>
<comment type="caution">
    <text evidence="3">The sequence shown here is derived from an EMBL/GenBank/DDBJ whole genome shotgun (WGS) entry which is preliminary data.</text>
</comment>
<evidence type="ECO:0000313" key="4">
    <source>
        <dbReference type="Proteomes" id="UP000308671"/>
    </source>
</evidence>
<dbReference type="AlphaFoldDB" id="A0A4S8R823"/>
<sequence>MNREKARKQFMGSVEGVAYTRKAQTEVPLVSSTASLLLQDSMHDAPRQGSMDSGMSGCTEEEREQVIHNGMYGDAYLDVYGDVYWDTNVGVHEENLVSKKLSRTRRKKLNRSKQRNKAKELQASLQIHGLLPVPSQALQERSDRMVSQRDAAALRPKSNNNQQEVREQVFSRGTTTERTNPGAFTLQQECLEKIANLRERIMARKTSLQAQGLLPVSPSRRNVKGNSIRTFPDGNPEADIVKPHNMQEKENRHRNLEIMDIENIGSGISPQKKNSSQHTTKSLKTYQVRLREQRDKMRAQIQQSALHRQKSYGMAASPTQPTQNNSTTIFRRRENNATIPLQQEKNITVEKKREPSNSIPNEIIVLTQKEKKRRQRLSALDNLEMAERRKEQQEQEPLVLERIRSSIASTKSRSVLAKICDVSGKISLEIVKKRAALPDQGSSLHAQSTLQKPWQDNSSVISNRSREVSQVEREQGHRATEGPGDGELLPAPKDAGFLPENLDMEIDGVIEYRDKEDVTKTSSIPQNIGDMSDDARWHSTKIGEVMQETSLRSDAVVENASKNNWPRDIPEMLSQLVLLSEEVEEFIKMENEWFGWLGMDTDIDEDIEDWINVTTRLPNPTIEHASEYITLRATPDILLELFDVSEDIEDMINTENKWFGWLGMDIDVQDFVDIFARC</sequence>
<feature type="region of interest" description="Disordered" evidence="2">
    <location>
        <begin position="438"/>
        <end position="491"/>
    </location>
</feature>
<gene>
    <name evidence="3" type="ORF">BGAL_0059g00220</name>
</gene>
<evidence type="ECO:0000313" key="3">
    <source>
        <dbReference type="EMBL" id="THV53112.1"/>
    </source>
</evidence>
<dbReference type="OrthoDB" id="3557096at2759"/>
<keyword evidence="4" id="KW-1185">Reference proteome</keyword>
<organism evidence="3 4">
    <name type="scientific">Botrytis galanthina</name>
    <dbReference type="NCBI Taxonomy" id="278940"/>
    <lineage>
        <taxon>Eukaryota</taxon>
        <taxon>Fungi</taxon>
        <taxon>Dikarya</taxon>
        <taxon>Ascomycota</taxon>
        <taxon>Pezizomycotina</taxon>
        <taxon>Leotiomycetes</taxon>
        <taxon>Helotiales</taxon>
        <taxon>Sclerotiniaceae</taxon>
        <taxon>Botrytis</taxon>
    </lineage>
</organism>
<feature type="region of interest" description="Disordered" evidence="2">
    <location>
        <begin position="102"/>
        <end position="121"/>
    </location>
</feature>
<feature type="region of interest" description="Disordered" evidence="2">
    <location>
        <begin position="304"/>
        <end position="325"/>
    </location>
</feature>
<feature type="compositionally biased region" description="Polar residues" evidence="2">
    <location>
        <begin position="440"/>
        <end position="463"/>
    </location>
</feature>
<dbReference type="EMBL" id="PQXL01000059">
    <property type="protein sequence ID" value="THV53112.1"/>
    <property type="molecule type" value="Genomic_DNA"/>
</dbReference>